<dbReference type="Gene3D" id="3.30.1520.10">
    <property type="entry name" value="Phox-like domain"/>
    <property type="match status" value="1"/>
</dbReference>
<dbReference type="GO" id="GO:0005829">
    <property type="term" value="C:cytosol"/>
    <property type="evidence" value="ECO:0007669"/>
    <property type="project" value="GOC"/>
</dbReference>
<dbReference type="GO" id="GO:0035091">
    <property type="term" value="F:phosphatidylinositol binding"/>
    <property type="evidence" value="ECO:0007669"/>
    <property type="project" value="InterPro"/>
</dbReference>
<dbReference type="PANTHER" id="PTHR10555:SF170">
    <property type="entry name" value="FI18122P1"/>
    <property type="match status" value="1"/>
</dbReference>
<feature type="compositionally biased region" description="Polar residues" evidence="3">
    <location>
        <begin position="47"/>
        <end position="59"/>
    </location>
</feature>
<dbReference type="Proteomes" id="UP000747542">
    <property type="component" value="Unassembled WGS sequence"/>
</dbReference>
<dbReference type="InterPro" id="IPR036871">
    <property type="entry name" value="PX_dom_sf"/>
</dbReference>
<gene>
    <name evidence="5" type="primary">Snx2-L</name>
    <name evidence="5" type="ORF">Hamer_G006561</name>
</gene>
<dbReference type="CDD" id="cd06859">
    <property type="entry name" value="PX_SNX1_2_like"/>
    <property type="match status" value="1"/>
</dbReference>
<feature type="domain" description="PX" evidence="4">
    <location>
        <begin position="431"/>
        <end position="562"/>
    </location>
</feature>
<feature type="coiled-coil region" evidence="2">
    <location>
        <begin position="696"/>
        <end position="744"/>
    </location>
</feature>
<feature type="compositionally biased region" description="Polar residues" evidence="3">
    <location>
        <begin position="141"/>
        <end position="154"/>
    </location>
</feature>
<evidence type="ECO:0000259" key="4">
    <source>
        <dbReference type="PROSITE" id="PS50195"/>
    </source>
</evidence>
<keyword evidence="6" id="KW-1185">Reference proteome</keyword>
<evidence type="ECO:0000313" key="6">
    <source>
        <dbReference type="Proteomes" id="UP000747542"/>
    </source>
</evidence>
<comment type="similarity">
    <text evidence="1">Belongs to the sorting nexin family.</text>
</comment>
<proteinExistence type="inferred from homology"/>
<dbReference type="GO" id="GO:0010008">
    <property type="term" value="C:endosome membrane"/>
    <property type="evidence" value="ECO:0007669"/>
    <property type="project" value="TreeGrafter"/>
</dbReference>
<evidence type="ECO:0000256" key="2">
    <source>
        <dbReference type="SAM" id="Coils"/>
    </source>
</evidence>
<comment type="caution">
    <text evidence="5">The sequence shown here is derived from an EMBL/GenBank/DDBJ whole genome shotgun (WGS) entry which is preliminary data.</text>
</comment>
<feature type="compositionally biased region" description="Low complexity" evidence="3">
    <location>
        <begin position="162"/>
        <end position="203"/>
    </location>
</feature>
<feature type="compositionally biased region" description="Polar residues" evidence="3">
    <location>
        <begin position="210"/>
        <end position="222"/>
    </location>
</feature>
<organism evidence="5 6">
    <name type="scientific">Homarus americanus</name>
    <name type="common">American lobster</name>
    <dbReference type="NCBI Taxonomy" id="6706"/>
    <lineage>
        <taxon>Eukaryota</taxon>
        <taxon>Metazoa</taxon>
        <taxon>Ecdysozoa</taxon>
        <taxon>Arthropoda</taxon>
        <taxon>Crustacea</taxon>
        <taxon>Multicrustacea</taxon>
        <taxon>Malacostraca</taxon>
        <taxon>Eumalacostraca</taxon>
        <taxon>Eucarida</taxon>
        <taxon>Decapoda</taxon>
        <taxon>Pleocyemata</taxon>
        <taxon>Astacidea</taxon>
        <taxon>Nephropoidea</taxon>
        <taxon>Nephropidae</taxon>
        <taxon>Homarus</taxon>
    </lineage>
</organism>
<protein>
    <submittedName>
        <fullName evidence="5">Sorting nexin-2-like</fullName>
    </submittedName>
</protein>
<dbReference type="SMART" id="SM00312">
    <property type="entry name" value="PX"/>
    <property type="match status" value="1"/>
</dbReference>
<reference evidence="5" key="1">
    <citation type="journal article" date="2021" name="Sci. Adv.">
        <title>The American lobster genome reveals insights on longevity, neural, and immune adaptations.</title>
        <authorList>
            <person name="Polinski J.M."/>
            <person name="Zimin A.V."/>
            <person name="Clark K.F."/>
            <person name="Kohn A.B."/>
            <person name="Sadowski N."/>
            <person name="Timp W."/>
            <person name="Ptitsyn A."/>
            <person name="Khanna P."/>
            <person name="Romanova D.Y."/>
            <person name="Williams P."/>
            <person name="Greenwood S.J."/>
            <person name="Moroz L.L."/>
            <person name="Walt D.R."/>
            <person name="Bodnar A.G."/>
        </authorList>
    </citation>
    <scope>NUCLEOTIDE SEQUENCE</scope>
    <source>
        <strain evidence="5">GMGI-L3</strain>
    </source>
</reference>
<dbReference type="GO" id="GO:0034498">
    <property type="term" value="P:early endosome to Golgi transport"/>
    <property type="evidence" value="ECO:0007669"/>
    <property type="project" value="TreeGrafter"/>
</dbReference>
<dbReference type="PANTHER" id="PTHR10555">
    <property type="entry name" value="SORTING NEXIN"/>
    <property type="match status" value="1"/>
</dbReference>
<name>A0A8J5JFA7_HOMAM</name>
<dbReference type="CDD" id="cd07623">
    <property type="entry name" value="BAR_SNX1_2"/>
    <property type="match status" value="1"/>
</dbReference>
<feature type="compositionally biased region" description="Basic and acidic residues" evidence="3">
    <location>
        <begin position="13"/>
        <end position="24"/>
    </location>
</feature>
<evidence type="ECO:0000313" key="5">
    <source>
        <dbReference type="EMBL" id="KAG7156585.1"/>
    </source>
</evidence>
<dbReference type="PROSITE" id="PS50195">
    <property type="entry name" value="PX"/>
    <property type="match status" value="1"/>
</dbReference>
<feature type="region of interest" description="Disordered" evidence="3">
    <location>
        <begin position="1"/>
        <end position="282"/>
    </location>
</feature>
<evidence type="ECO:0000256" key="1">
    <source>
        <dbReference type="ARBA" id="ARBA00010883"/>
    </source>
</evidence>
<dbReference type="EMBL" id="JAHLQT010039062">
    <property type="protein sequence ID" value="KAG7156585.1"/>
    <property type="molecule type" value="Genomic_DNA"/>
</dbReference>
<feature type="compositionally biased region" description="Pro residues" evidence="3">
    <location>
        <begin position="73"/>
        <end position="88"/>
    </location>
</feature>
<dbReference type="SUPFAM" id="SSF64268">
    <property type="entry name" value="PX domain"/>
    <property type="match status" value="1"/>
</dbReference>
<feature type="compositionally biased region" description="Polar residues" evidence="3">
    <location>
        <begin position="245"/>
        <end position="265"/>
    </location>
</feature>
<dbReference type="InterPro" id="IPR001683">
    <property type="entry name" value="PX_dom"/>
</dbReference>
<evidence type="ECO:0000256" key="3">
    <source>
        <dbReference type="SAM" id="MobiDB-lite"/>
    </source>
</evidence>
<dbReference type="FunFam" id="3.30.1520.10:FF:000047">
    <property type="entry name" value="Sorting nexin"/>
    <property type="match status" value="1"/>
</dbReference>
<keyword evidence="2" id="KW-0175">Coiled coil</keyword>
<dbReference type="Pfam" id="PF00787">
    <property type="entry name" value="PX"/>
    <property type="match status" value="1"/>
</dbReference>
<dbReference type="Gene3D" id="1.20.1270.60">
    <property type="entry name" value="Arfaptin homology (AH) domain/BAR domain"/>
    <property type="match status" value="2"/>
</dbReference>
<dbReference type="InterPro" id="IPR027267">
    <property type="entry name" value="AH/BAR_dom_sf"/>
</dbReference>
<sequence>MLSGELLPVRRLRPADGKMADSREPPPLFNDDDDSHKEDDNDDLFTSAVQSPVSEQTTPEDCRKEEGANDPLTSPPPAASLTPDPPVGVQPDLFESSEEPTEGGFSSVSLEQPAGGGGMQQVSTEAQDPGPSPLPSPSSSTAQDLCTPTPSTSILEEHPSVLSPSAASSTAEESLSISPSSTISLTTENSLSIPSSSTVSSIIEKPHDTPANSSIPSVTEEQPSALPPSIDPLNINDPSLCPQPFTLSNSAEQSYPTTHPSNSEQEFPASPPPTPTSGAQLDFGMTLPQELSSELSATLVDAPTVEPATMSSFVAPAEEASTLDTTLNNSVKLTNDATLDDQSANCNDVQATADTASPATDVPTAAHQLGTDPTSMHDTPSFLGDGDTTEISLDDNTQEVSLEEEPDGELFDTSSTPKLQLNQLESESGDEFIQISVSDPQKIGEGISSYMAYKVTTKTNITYFRKKNWSVMRRFSDFLGLHRKLVEKHLHSGRIIPPAPEKSAIGTTKIKLSSDKSTDSSSTDFIEKRRASLERYMNRTGAHPTLRADPDFREFIELDAELPRATQTSALSSAGVLRLFNRVGETVNKMTFKMDESDQWFEEKTQQIESLDAQLRKLHAAMEGLVAYRRELATSTASFAKSTAVLSSADADFYLLSETTKDYIQLIGAVKDVFHERVKTFQTWQHAQAMLSKKREAKAKAELAGRMDKVQQAQEEVAEWEVKVERSQEEFERISRAIKKEMEQFEVVRVKDFKDMIVKYLEALMTSQQQITKVWETFIPEAKAIS</sequence>
<dbReference type="SUPFAM" id="SSF103657">
    <property type="entry name" value="BAR/IMD domain-like"/>
    <property type="match status" value="1"/>
</dbReference>
<dbReference type="Pfam" id="PF09325">
    <property type="entry name" value="Vps5"/>
    <property type="match status" value="1"/>
</dbReference>
<dbReference type="InterPro" id="IPR015404">
    <property type="entry name" value="Vps5_C"/>
</dbReference>
<accession>A0A8J5JFA7</accession>
<dbReference type="AlphaFoldDB" id="A0A8J5JFA7"/>